<dbReference type="GO" id="GO:0097525">
    <property type="term" value="C:spliceosomal snRNP complex"/>
    <property type="evidence" value="ECO:0007669"/>
    <property type="project" value="UniProtKB-ARBA"/>
</dbReference>
<dbReference type="GO" id="GO:0006396">
    <property type="term" value="P:RNA processing"/>
    <property type="evidence" value="ECO:0007669"/>
    <property type="project" value="InterPro"/>
</dbReference>
<evidence type="ECO:0000259" key="4">
    <source>
        <dbReference type="SMART" id="SM00651"/>
    </source>
</evidence>
<reference evidence="5 6" key="1">
    <citation type="submission" date="2017-12" db="EMBL/GenBank/DDBJ databases">
        <authorList>
            <person name="Pombert J.-F."/>
            <person name="Haag K.L."/>
            <person name="Ebert D."/>
        </authorList>
    </citation>
    <scope>NUCLEOTIDE SEQUENCE [LARGE SCALE GENOMIC DNA]</scope>
    <source>
        <strain evidence="5">IL-BN-2</strain>
    </source>
</reference>
<sequence>MYPLTLIRISKGKNIEVELKNNDIYEGQLIECDLLMNMHLSTVVVKSLSKDPYFLEDCFLKGSVIKFVKLKENAMNKQEILEKRSQKNKRHNMMIYFIKENKLLYRLPGDYIDPISLESYKNIIQTYNNRFRRLVIGLMICQNQIFPYFARDIARLRYGSITYREHMFVYSLYEPKTRLKVDTIWYFELKRAPDRQNMYHCFFIGTETEILRNIRLRNRIFRIRKINYLKCFFEVLTIFVTPFMMMVFCVLVIILTVGLFNVKFIYVDN</sequence>
<dbReference type="VEuPathDB" id="MicrosporidiaDB:CWI36_1190p0010"/>
<feature type="domain" description="Sm" evidence="4">
    <location>
        <begin position="5"/>
        <end position="70"/>
    </location>
</feature>
<dbReference type="InterPro" id="IPR001163">
    <property type="entry name" value="Sm_dom_euk/arc"/>
</dbReference>
<keyword evidence="3" id="KW-1133">Transmembrane helix</keyword>
<gene>
    <name evidence="5" type="ORF">CWI39_0221p0030</name>
</gene>
<organism evidence="5 6">
    <name type="scientific">Hamiltosporidium magnivora</name>
    <dbReference type="NCBI Taxonomy" id="148818"/>
    <lineage>
        <taxon>Eukaryota</taxon>
        <taxon>Fungi</taxon>
        <taxon>Fungi incertae sedis</taxon>
        <taxon>Microsporidia</taxon>
        <taxon>Dubosqiidae</taxon>
        <taxon>Hamiltosporidium</taxon>
    </lineage>
</organism>
<dbReference type="Pfam" id="PF01423">
    <property type="entry name" value="LSM"/>
    <property type="match status" value="1"/>
</dbReference>
<evidence type="ECO:0000256" key="1">
    <source>
        <dbReference type="ARBA" id="ARBA00004123"/>
    </source>
</evidence>
<evidence type="ECO:0000256" key="3">
    <source>
        <dbReference type="SAM" id="Phobius"/>
    </source>
</evidence>
<dbReference type="InterPro" id="IPR027141">
    <property type="entry name" value="LSm4/Sm_D1/D3"/>
</dbReference>
<dbReference type="SUPFAM" id="SSF50182">
    <property type="entry name" value="Sm-like ribonucleoproteins"/>
    <property type="match status" value="1"/>
</dbReference>
<dbReference type="SMART" id="SM00651">
    <property type="entry name" value="Sm"/>
    <property type="match status" value="1"/>
</dbReference>
<keyword evidence="2" id="KW-0539">Nucleus</keyword>
<protein>
    <submittedName>
        <fullName evidence="5">Putative U6 snRNA-associated Sm-like protein</fullName>
    </submittedName>
</protein>
<name>A0A4Q9LJ20_9MICR</name>
<dbReference type="Gene3D" id="2.30.30.100">
    <property type="match status" value="1"/>
</dbReference>
<dbReference type="EMBL" id="PIXR01000221">
    <property type="protein sequence ID" value="TBU08134.1"/>
    <property type="molecule type" value="Genomic_DNA"/>
</dbReference>
<dbReference type="PANTHER" id="PTHR23338">
    <property type="entry name" value="SMALL NUCLEAR RIBONUCLEOPROTEIN SM"/>
    <property type="match status" value="1"/>
</dbReference>
<evidence type="ECO:0000313" key="5">
    <source>
        <dbReference type="EMBL" id="TBU08134.1"/>
    </source>
</evidence>
<evidence type="ECO:0000313" key="6">
    <source>
        <dbReference type="Proteomes" id="UP000293045"/>
    </source>
</evidence>
<comment type="caution">
    <text evidence="5">The sequence shown here is derived from an EMBL/GenBank/DDBJ whole genome shotgun (WGS) entry which is preliminary data.</text>
</comment>
<dbReference type="InterPro" id="IPR010920">
    <property type="entry name" value="LSM_dom_sf"/>
</dbReference>
<keyword evidence="3" id="KW-0472">Membrane</keyword>
<proteinExistence type="predicted"/>
<keyword evidence="3" id="KW-0812">Transmembrane</keyword>
<dbReference type="Proteomes" id="UP000293045">
    <property type="component" value="Unassembled WGS sequence"/>
</dbReference>
<evidence type="ECO:0000256" key="2">
    <source>
        <dbReference type="ARBA" id="ARBA00023242"/>
    </source>
</evidence>
<comment type="subcellular location">
    <subcellularLocation>
        <location evidence="1">Nucleus</location>
    </subcellularLocation>
</comment>
<accession>A0A4Q9LJ20</accession>
<dbReference type="AlphaFoldDB" id="A0A4Q9LJ20"/>
<feature type="transmembrane region" description="Helical" evidence="3">
    <location>
        <begin position="231"/>
        <end position="260"/>
    </location>
</feature>
<dbReference type="VEuPathDB" id="MicrosporidiaDB:CWI39_0221p0030"/>